<dbReference type="RefSeq" id="WP_152305625.1">
    <property type="nucleotide sequence ID" value="NZ_CP044660.1"/>
</dbReference>
<accession>A0A5P8AUQ9</accession>
<feature type="compositionally biased region" description="Polar residues" evidence="9">
    <location>
        <begin position="30"/>
        <end position="49"/>
    </location>
</feature>
<evidence type="ECO:0000256" key="6">
    <source>
        <dbReference type="ARBA" id="ARBA00023237"/>
    </source>
</evidence>
<dbReference type="AlphaFoldDB" id="A0A5P8AUQ9"/>
<feature type="region of interest" description="Disordered" evidence="9">
    <location>
        <begin position="26"/>
        <end position="49"/>
    </location>
</feature>
<dbReference type="InterPro" id="IPR004983">
    <property type="entry name" value="Mlp"/>
</dbReference>
<dbReference type="EMBL" id="CP044660">
    <property type="protein sequence ID" value="QFP42602.1"/>
    <property type="molecule type" value="Genomic_DNA"/>
</dbReference>
<evidence type="ECO:0000256" key="1">
    <source>
        <dbReference type="ARBA" id="ARBA00004459"/>
    </source>
</evidence>
<dbReference type="EMBL" id="CP114735">
    <property type="protein sequence ID" value="WAZ72901.1"/>
    <property type="molecule type" value="Genomic_DNA"/>
</dbReference>
<comment type="similarity">
    <text evidence="2">Belongs to the Multicopy lipoprotein (Mlp) family.</text>
</comment>
<keyword evidence="10" id="KW-0614">Plasmid</keyword>
<evidence type="ECO:0000256" key="4">
    <source>
        <dbReference type="ARBA" id="ARBA00023136"/>
    </source>
</evidence>
<reference evidence="11" key="2">
    <citation type="submission" date="2022-12" db="EMBL/GenBank/DDBJ databases">
        <title>B. miyamotoi WGS.</title>
        <authorList>
            <person name="Gabriele M."/>
            <person name="Kuleshov K.V."/>
            <person name="Hepner S."/>
            <person name="Hoornstra D."/>
            <person name="Hovius J.W."/>
            <person name="Platonov A.E."/>
            <person name="Fingerle V."/>
            <person name="Strube C."/>
        </authorList>
    </citation>
    <scope>NUCLEOTIDE SEQUENCE</scope>
    <source>
        <strain evidence="11">ZStruIII14-9</strain>
        <plasmid evidence="11">pZSt-cp30-1</plasmid>
    </source>
</reference>
<keyword evidence="7 10" id="KW-0449">Lipoprotein</keyword>
<evidence type="ECO:0000256" key="8">
    <source>
        <dbReference type="ARBA" id="ARBA00046007"/>
    </source>
</evidence>
<evidence type="ECO:0000313" key="12">
    <source>
        <dbReference type="Proteomes" id="UP001164513"/>
    </source>
</evidence>
<name>A0A5P8AUQ9_9SPIR</name>
<protein>
    <submittedName>
        <fullName evidence="10">Mlp family lipoprotein</fullName>
    </submittedName>
</protein>
<evidence type="ECO:0000256" key="3">
    <source>
        <dbReference type="ARBA" id="ARBA00022729"/>
    </source>
</evidence>
<organism evidence="10">
    <name type="scientific">Borrelia miyamotoi</name>
    <dbReference type="NCBI Taxonomy" id="47466"/>
    <lineage>
        <taxon>Bacteria</taxon>
        <taxon>Pseudomonadati</taxon>
        <taxon>Spirochaetota</taxon>
        <taxon>Spirochaetia</taxon>
        <taxon>Spirochaetales</taxon>
        <taxon>Borreliaceae</taxon>
        <taxon>Borrelia</taxon>
    </lineage>
</organism>
<dbReference type="Pfam" id="PF03304">
    <property type="entry name" value="Mlp"/>
    <property type="match status" value="1"/>
</dbReference>
<geneLocation type="plasmid" evidence="11 12">
    <name>pZSt-cp30-1</name>
</geneLocation>
<dbReference type="Proteomes" id="UP001164513">
    <property type="component" value="Plasmid pZSt-cp30-1"/>
</dbReference>
<sequence length="214" mass="24733">MSKYINYLILCCTLLLHCCEERNTIPEGNKPTNGSKNTKDNSASQNLGGTDQKTITLNLEQQKFNSLILGFKTIRASIEDDLKSSGPEIEPIYTEFIRWLSNNPQKQKELANAFTKIYDFFDEKRKIHANNRTFDEYITDAINAGYGNHENGKYGKDVVINADIPAITTTQHYNYIWDFFRNTIDAIRYQTTNEDKFQTIINEVSNDNHINNWL</sequence>
<evidence type="ECO:0000313" key="11">
    <source>
        <dbReference type="EMBL" id="WAZ72901.1"/>
    </source>
</evidence>
<keyword evidence="4" id="KW-0472">Membrane</keyword>
<evidence type="ECO:0000256" key="2">
    <source>
        <dbReference type="ARBA" id="ARBA00008380"/>
    </source>
</evidence>
<evidence type="ECO:0000256" key="7">
    <source>
        <dbReference type="ARBA" id="ARBA00023288"/>
    </source>
</evidence>
<proteinExistence type="inferred from homology"/>
<comment type="subcellular location">
    <subcellularLocation>
        <location evidence="1">Cell outer membrane</location>
        <topology evidence="1">Lipid-anchor</topology>
    </subcellularLocation>
</comment>
<keyword evidence="5" id="KW-0564">Palmitate</keyword>
<evidence type="ECO:0000256" key="5">
    <source>
        <dbReference type="ARBA" id="ARBA00023139"/>
    </source>
</evidence>
<evidence type="ECO:0000313" key="10">
    <source>
        <dbReference type="EMBL" id="QFP42602.1"/>
    </source>
</evidence>
<geneLocation type="plasmid" evidence="10">
    <name>unnamed</name>
</geneLocation>
<comment type="function">
    <text evidence="8">An outer membrane protein that may participate in pathogenesis. Some human Lyme disease patients have antibodies against this protein. The Mlp proteins probably undergo intragenic recombination, generating new alleles.</text>
</comment>
<keyword evidence="3" id="KW-0732">Signal</keyword>
<gene>
    <name evidence="10" type="ORF">F9Y90_05815</name>
    <name evidence="11" type="ORF">O5404_07835</name>
</gene>
<keyword evidence="6" id="KW-0998">Cell outer membrane</keyword>
<reference evidence="10" key="1">
    <citation type="submission" date="2019-10" db="EMBL/GenBank/DDBJ databases">
        <title>Whole genome sequencing of Borrelia miyamotoi strains isolated in Europe.</title>
        <authorList>
            <person name="Sprong H."/>
            <person name="Azagi T."/>
            <person name="Kuleshov K.V."/>
            <person name="Platonov A.E."/>
            <person name="Hoornstra D."/>
            <person name="Hovius J.W."/>
        </authorList>
    </citation>
    <scope>NUCLEOTIDE SEQUENCE</scope>
    <source>
        <strain evidence="10">NL-IR-2</strain>
        <plasmid evidence="10">unnamed</plasmid>
    </source>
</reference>
<dbReference type="GO" id="GO:0009279">
    <property type="term" value="C:cell outer membrane"/>
    <property type="evidence" value="ECO:0007669"/>
    <property type="project" value="UniProtKB-SubCell"/>
</dbReference>
<evidence type="ECO:0000256" key="9">
    <source>
        <dbReference type="SAM" id="MobiDB-lite"/>
    </source>
</evidence>